<evidence type="ECO:0000313" key="2">
    <source>
        <dbReference type="Proteomes" id="UP000509658"/>
    </source>
</evidence>
<reference evidence="1 2" key="1">
    <citation type="submission" date="2020-05" db="EMBL/GenBank/DDBJ databases">
        <title>Horizontal transmission and recombination maintain forever young bacterial symbiont genomes.</title>
        <authorList>
            <person name="Russell S.L."/>
            <person name="Pepper-Tunick E."/>
            <person name="Svedberg J."/>
            <person name="Byrne A."/>
            <person name="Ruelas Castillo J."/>
            <person name="Vollmers C."/>
            <person name="Beinart R.A."/>
            <person name="Corbett-Detig R."/>
        </authorList>
    </citation>
    <scope>NUCLEOTIDE SEQUENCE [LARGE SCALE GENOMIC DNA]</scope>
    <source>
        <strain evidence="1">Santa_Monica_outfall</strain>
    </source>
</reference>
<protein>
    <submittedName>
        <fullName evidence="1">Uncharacterized protein</fullName>
    </submittedName>
</protein>
<sequence>MSFGVVMIGVNVIDIGCIDQSDETSVEMSVGKFTKVFDQAIAKAFVLNADHEIARFVVQ</sequence>
<keyword evidence="2" id="KW-1185">Reference proteome</keyword>
<dbReference type="Proteomes" id="UP000509658">
    <property type="component" value="Chromosome"/>
</dbReference>
<dbReference type="AlphaFoldDB" id="A0A6N0HX16"/>
<gene>
    <name evidence="1" type="ORF">HUE57_12020</name>
</gene>
<proteinExistence type="predicted"/>
<accession>A0A6N0HX16</accession>
<name>A0A6N0HX16_9GAMM</name>
<organism evidence="1 2">
    <name type="scientific">Candidatus Reidiella endopervernicosa</name>
    <dbReference type="NCBI Taxonomy" id="2738883"/>
    <lineage>
        <taxon>Bacteria</taxon>
        <taxon>Pseudomonadati</taxon>
        <taxon>Pseudomonadota</taxon>
        <taxon>Gammaproteobacteria</taxon>
        <taxon>Candidatus Reidiella</taxon>
    </lineage>
</organism>
<evidence type="ECO:0000313" key="1">
    <source>
        <dbReference type="EMBL" id="QKQ26925.1"/>
    </source>
</evidence>
<dbReference type="RefSeq" id="WP_174673267.1">
    <property type="nucleotide sequence ID" value="NZ_CP054491.1"/>
</dbReference>
<dbReference type="EMBL" id="CP054491">
    <property type="protein sequence ID" value="QKQ26925.1"/>
    <property type="molecule type" value="Genomic_DNA"/>
</dbReference>
<dbReference type="KEGG" id="rev:HUE57_12020"/>